<feature type="domain" description="THAP9-like helix-turn-helix" evidence="1">
    <location>
        <begin position="79"/>
        <end position="142"/>
    </location>
</feature>
<dbReference type="InterPro" id="IPR021896">
    <property type="entry name" value="THAP9-like_HTH"/>
</dbReference>
<protein>
    <recommendedName>
        <fullName evidence="1">THAP9-like helix-turn-helix domain-containing protein</fullName>
    </recommendedName>
</protein>
<gene>
    <name evidence="2" type="ORF">M9Y10_023516</name>
</gene>
<keyword evidence="3" id="KW-1185">Reference proteome</keyword>
<name>A0ABR2KVC6_9EUKA</name>
<reference evidence="2 3" key="1">
    <citation type="submission" date="2024-04" db="EMBL/GenBank/DDBJ databases">
        <title>Tritrichomonas musculus Genome.</title>
        <authorList>
            <person name="Alves-Ferreira E."/>
            <person name="Grigg M."/>
            <person name="Lorenzi H."/>
            <person name="Galac M."/>
        </authorList>
    </citation>
    <scope>NUCLEOTIDE SEQUENCE [LARGE SCALE GENOMIC DNA]</scope>
    <source>
        <strain evidence="2 3">EAF2021</strain>
    </source>
</reference>
<evidence type="ECO:0000259" key="1">
    <source>
        <dbReference type="Pfam" id="PF12017"/>
    </source>
</evidence>
<comment type="caution">
    <text evidence="2">The sequence shown here is derived from an EMBL/GenBank/DDBJ whole genome shotgun (WGS) entry which is preliminary data.</text>
</comment>
<dbReference type="Pfam" id="PF12017">
    <property type="entry name" value="Tnp_P_element"/>
    <property type="match status" value="1"/>
</dbReference>
<proteinExistence type="predicted"/>
<sequence length="194" mass="22864">MLQLLHSINIFSLIESSKILQILIGPNKIINYEQIFSDKLSFPRTETATNNRKNALFYKNLICFQKILDDLHHLSEPDDKLPYETNDIMEELIKQYKVQKNNRKYSNKFLAISTIAHIYGSKSYSFLRQFFPLPHETTIRKWFSPDIQIFIERFTRIQNIDKILNEFLPMNSHHIEATLAIDAAKFKNVKGETI</sequence>
<organism evidence="2 3">
    <name type="scientific">Tritrichomonas musculus</name>
    <dbReference type="NCBI Taxonomy" id="1915356"/>
    <lineage>
        <taxon>Eukaryota</taxon>
        <taxon>Metamonada</taxon>
        <taxon>Parabasalia</taxon>
        <taxon>Tritrichomonadida</taxon>
        <taxon>Tritrichomonadidae</taxon>
        <taxon>Tritrichomonas</taxon>
    </lineage>
</organism>
<accession>A0ABR2KVC6</accession>
<evidence type="ECO:0000313" key="2">
    <source>
        <dbReference type="EMBL" id="KAK8895074.1"/>
    </source>
</evidence>
<dbReference type="EMBL" id="JAPFFF010000003">
    <property type="protein sequence ID" value="KAK8895074.1"/>
    <property type="molecule type" value="Genomic_DNA"/>
</dbReference>
<evidence type="ECO:0000313" key="3">
    <source>
        <dbReference type="Proteomes" id="UP001470230"/>
    </source>
</evidence>
<dbReference type="Proteomes" id="UP001470230">
    <property type="component" value="Unassembled WGS sequence"/>
</dbReference>